<evidence type="ECO:0000313" key="3">
    <source>
        <dbReference type="Proteomes" id="UP000183002"/>
    </source>
</evidence>
<organism evidence="2 3">
    <name type="scientific">Pseudorhodobacter antarcticus</name>
    <dbReference type="NCBI Taxonomy" id="1077947"/>
    <lineage>
        <taxon>Bacteria</taxon>
        <taxon>Pseudomonadati</taxon>
        <taxon>Pseudomonadota</taxon>
        <taxon>Alphaproteobacteria</taxon>
        <taxon>Rhodobacterales</taxon>
        <taxon>Paracoccaceae</taxon>
        <taxon>Pseudorhodobacter</taxon>
    </lineage>
</organism>
<dbReference type="EMBL" id="FOCO01000020">
    <property type="protein sequence ID" value="SEN66645.1"/>
    <property type="molecule type" value="Genomic_DNA"/>
</dbReference>
<keyword evidence="3" id="KW-1185">Reference proteome</keyword>
<dbReference type="AlphaFoldDB" id="A0A1H8IEJ3"/>
<name>A0A1H8IEJ3_9RHOB</name>
<evidence type="ECO:0000313" key="2">
    <source>
        <dbReference type="EMBL" id="SEN66645.1"/>
    </source>
</evidence>
<protein>
    <submittedName>
        <fullName evidence="2">Uncharacterized protein</fullName>
    </submittedName>
</protein>
<dbReference type="Proteomes" id="UP000183002">
    <property type="component" value="Unassembled WGS sequence"/>
</dbReference>
<feature type="region of interest" description="Disordered" evidence="1">
    <location>
        <begin position="1"/>
        <end position="27"/>
    </location>
</feature>
<dbReference type="Pfam" id="PF20132">
    <property type="entry name" value="DUF6522"/>
    <property type="match status" value="1"/>
</dbReference>
<evidence type="ECO:0000256" key="1">
    <source>
        <dbReference type="SAM" id="MobiDB-lite"/>
    </source>
</evidence>
<sequence>MTNGQPTIDAHDLGPLLGLPPAAVPEKMRSGDITSRFEAGDGTDAGRFRLSFYHAGKRLRLTCAADGTVISTTHVPVGK</sequence>
<dbReference type="InterPro" id="IPR045389">
    <property type="entry name" value="DUF6522"/>
</dbReference>
<accession>A0A1H8IEJ3</accession>
<reference evidence="2 3" key="1">
    <citation type="submission" date="2016-10" db="EMBL/GenBank/DDBJ databases">
        <authorList>
            <person name="de Groot N.N."/>
        </authorList>
    </citation>
    <scope>NUCLEOTIDE SEQUENCE [LARGE SCALE GENOMIC DNA]</scope>
    <source>
        <strain evidence="2 3">CGMCC 1.10836</strain>
    </source>
</reference>
<proteinExistence type="predicted"/>
<feature type="compositionally biased region" description="Low complexity" evidence="1">
    <location>
        <begin position="13"/>
        <end position="25"/>
    </location>
</feature>
<gene>
    <name evidence="2" type="ORF">SAMN05216227_10209</name>
</gene>
<dbReference type="STRING" id="1077947.SAMN05216227_10209"/>